<gene>
    <name evidence="1" type="ORF">Vbra_1185</name>
</gene>
<dbReference type="AlphaFoldDB" id="A0A0G4FEM7"/>
<dbReference type="InParanoid" id="A0A0G4FEM7"/>
<evidence type="ECO:0000313" key="2">
    <source>
        <dbReference type="Proteomes" id="UP000041254"/>
    </source>
</evidence>
<dbReference type="PhylomeDB" id="A0A0G4FEM7"/>
<proteinExistence type="predicted"/>
<protein>
    <submittedName>
        <fullName evidence="1">Uncharacterized protein</fullName>
    </submittedName>
</protein>
<evidence type="ECO:0000313" key="1">
    <source>
        <dbReference type="EMBL" id="CEM11444.1"/>
    </source>
</evidence>
<name>A0A0G4FEM7_VITBC</name>
<dbReference type="EMBL" id="CDMY01000416">
    <property type="protein sequence ID" value="CEM11444.1"/>
    <property type="molecule type" value="Genomic_DNA"/>
</dbReference>
<dbReference type="Proteomes" id="UP000041254">
    <property type="component" value="Unassembled WGS sequence"/>
</dbReference>
<sequence length="421" mass="47930">MQALHQYLPTGELSQLLHLPELAPVLWPERVQERRDVCVGMKRTRPSEGCVAMAEDALASPPPSVDYVRRLPVSVWQDLVIPLCPVDACGRLKITGPYVELHFSEKALLKRFDIARKRNQLEGLIALDPSIDAGSRYDILLRITYALECGDWRMWPSFLRLATCNGHLPQDRIGAGRPLILTADKVREAIPTRAAFTSTMPQRLAQFGLFSVFMTRGSRRLPREVRPSVYAEVMGFELTVYAEDELYHPYGDTVHPYQHTYSDEDPVCRRGEYMFPSCMAFLTWAAVSYRYCFIGNPSKAIATRREEPGCRKSHTFRHLSRLANPAKVAQWTTIEFLADYFHVCDDRRYNRVYVLEGHRPGETMAVTMHLGGNDHMAAIVSTEPKAEDHNQWWAAYPRSAAAANALTHDLCEPPMDANRFF</sequence>
<organism evidence="1 2">
    <name type="scientific">Vitrella brassicaformis (strain CCMP3155)</name>
    <dbReference type="NCBI Taxonomy" id="1169540"/>
    <lineage>
        <taxon>Eukaryota</taxon>
        <taxon>Sar</taxon>
        <taxon>Alveolata</taxon>
        <taxon>Colpodellida</taxon>
        <taxon>Vitrellaceae</taxon>
        <taxon>Vitrella</taxon>
    </lineage>
</organism>
<reference evidence="1 2" key="1">
    <citation type="submission" date="2014-11" db="EMBL/GenBank/DDBJ databases">
        <authorList>
            <person name="Zhu J."/>
            <person name="Qi W."/>
            <person name="Song R."/>
        </authorList>
    </citation>
    <scope>NUCLEOTIDE SEQUENCE [LARGE SCALE GENOMIC DNA]</scope>
</reference>
<dbReference type="VEuPathDB" id="CryptoDB:Vbra_1185"/>
<accession>A0A0G4FEM7</accession>
<keyword evidence="2" id="KW-1185">Reference proteome</keyword>